<dbReference type="PANTHER" id="PTHR34655:SF2">
    <property type="entry name" value="PEROXIREDOXIN FAMILY PROTEIN"/>
    <property type="match status" value="1"/>
</dbReference>
<name>A0A075H2F1_9ARCH</name>
<dbReference type="InterPro" id="IPR027396">
    <property type="entry name" value="DsrEFH-like"/>
</dbReference>
<dbReference type="InterPro" id="IPR032836">
    <property type="entry name" value="DsrE2-like"/>
</dbReference>
<protein>
    <recommendedName>
        <fullName evidence="2">Peroxiredoxin family protein</fullName>
    </recommendedName>
</protein>
<proteinExistence type="predicted"/>
<evidence type="ECO:0000313" key="1">
    <source>
        <dbReference type="EMBL" id="AIF08068.1"/>
    </source>
</evidence>
<dbReference type="Gene3D" id="3.40.1260.10">
    <property type="entry name" value="DsrEFH-like"/>
    <property type="match status" value="1"/>
</dbReference>
<dbReference type="SUPFAM" id="SSF75169">
    <property type="entry name" value="DsrEFH-like"/>
    <property type="match status" value="1"/>
</dbReference>
<dbReference type="AlphaFoldDB" id="A0A075H2F1"/>
<dbReference type="EMBL" id="KF900819">
    <property type="protein sequence ID" value="AIF08068.1"/>
    <property type="molecule type" value="Genomic_DNA"/>
</dbReference>
<organism evidence="1">
    <name type="scientific">uncultured marine thaumarchaeote KM3_26_F01</name>
    <dbReference type="NCBI Taxonomy" id="1456108"/>
    <lineage>
        <taxon>Archaea</taxon>
        <taxon>Nitrososphaerota</taxon>
        <taxon>environmental samples</taxon>
    </lineage>
</organism>
<dbReference type="Pfam" id="PF13686">
    <property type="entry name" value="DrsE_2"/>
    <property type="match status" value="1"/>
</dbReference>
<dbReference type="PANTHER" id="PTHR34655">
    <property type="entry name" value="CONSERVED WITHIN P. AEROPHILUM"/>
    <property type="match status" value="1"/>
</dbReference>
<sequence length="167" mass="18222">MIDLTTIQPENNGIQKKRLILVVSKGTIDMLYPALVLATTAPAMGMTCDMYFTFWGLKVLTKDGVNSVKIAPVGNPGMPMPNIVGVIPGMTKMASTMMKSKIEKFWPNVYDMIKMAKDSGVKLHACSPTMGFMDVKEENLIPEVDDIVGASAFLSWASEPDALTLFI</sequence>
<accession>A0A075H2F1</accession>
<evidence type="ECO:0008006" key="2">
    <source>
        <dbReference type="Google" id="ProtNLM"/>
    </source>
</evidence>
<reference evidence="1" key="1">
    <citation type="journal article" date="2014" name="Genome Biol. Evol.">
        <title>Pangenome evidence for extensive interdomain horizontal transfer affecting lineage core and shell genes in uncultured planktonic thaumarchaeota and euryarchaeota.</title>
        <authorList>
            <person name="Deschamps P."/>
            <person name="Zivanovic Y."/>
            <person name="Moreira D."/>
            <person name="Rodriguez-Valera F."/>
            <person name="Lopez-Garcia P."/>
        </authorList>
    </citation>
    <scope>NUCLEOTIDE SEQUENCE</scope>
</reference>